<gene>
    <name evidence="1" type="ORF">BN138_142</name>
</gene>
<protein>
    <submittedName>
        <fullName evidence="1">Uncharacterized membrane protein</fullName>
    </submittedName>
</protein>
<accession>S0DDX0</accession>
<reference evidence="1" key="1">
    <citation type="submission" date="2012-10" db="EMBL/GenBank/DDBJ databases">
        <authorList>
            <person name="Sandrine L."/>
        </authorList>
    </citation>
    <scope>NUCLEOTIDE SEQUENCE</scope>
</reference>
<dbReference type="EMBL" id="HF548276">
    <property type="protein sequence ID" value="CCO20954.1"/>
    <property type="molecule type" value="Genomic_DNA"/>
</dbReference>
<dbReference type="InterPro" id="IPR011250">
    <property type="entry name" value="OMP/PagP_B-barrel"/>
</dbReference>
<evidence type="ECO:0000313" key="1">
    <source>
        <dbReference type="EMBL" id="CCO20954.1"/>
    </source>
</evidence>
<dbReference type="SUPFAM" id="SSF56925">
    <property type="entry name" value="OMPA-like"/>
    <property type="match status" value="1"/>
</dbReference>
<dbReference type="Gene3D" id="2.40.160.20">
    <property type="match status" value="1"/>
</dbReference>
<dbReference type="AlphaFoldDB" id="S0DDX0"/>
<reference evidence="1" key="2">
    <citation type="journal article" date="2013" name="Biotechnol. Biofuels">
        <title>Mining for hemicellulases in the fungus-growing termite Pseudacanthotermes militaris using functional metagenomics.</title>
        <authorList>
            <person name="Bastien G."/>
            <person name="Arnal G."/>
            <person name="Bozonnet S."/>
            <person name="Laguerre S."/>
            <person name="Ferreira F."/>
            <person name="Faure R."/>
            <person name="Henrissat B."/>
            <person name="Lefevre F."/>
            <person name="Robe P."/>
            <person name="Bouchez O."/>
            <person name="Noirot C."/>
            <person name="Dumon C."/>
            <person name="O'Donohue M."/>
        </authorList>
    </citation>
    <scope>NUCLEOTIDE SEQUENCE</scope>
</reference>
<organism evidence="1">
    <name type="scientific">termite gut metagenome</name>
    <dbReference type="NCBI Taxonomy" id="433724"/>
    <lineage>
        <taxon>unclassified sequences</taxon>
        <taxon>metagenomes</taxon>
        <taxon>organismal metagenomes</taxon>
    </lineage>
</organism>
<proteinExistence type="predicted"/>
<sequence length="214" mass="23796">MKKSIVLLAALFVTAAVGAQEPCKKACETGKRAWEVGLGGSVFQFNRVDFVSFTTTDEAHYVNMQLRHVAFGANIYAARELSNVFTVDFQGALGGADGKWLTQVGLGVQWRFGHYFHSKRIDPYLRIGGNYLYKGFDVLYGDSLNGMDWEMINELNKEGADSHHLFTVAAGLGINMWLNNRFGIGLQGDYLLIPKPNVANSLQGTIRFMYRIGN</sequence>
<name>S0DDX0_9ZZZZ</name>